<dbReference type="AlphaFoldDB" id="A0A1J5QWF5"/>
<accession>A0A1J5QWF5</accession>
<organism evidence="1">
    <name type="scientific">mine drainage metagenome</name>
    <dbReference type="NCBI Taxonomy" id="410659"/>
    <lineage>
        <taxon>unclassified sequences</taxon>
        <taxon>metagenomes</taxon>
        <taxon>ecological metagenomes</taxon>
    </lineage>
</organism>
<name>A0A1J5QWF5_9ZZZZ</name>
<comment type="caution">
    <text evidence="1">The sequence shown here is derived from an EMBL/GenBank/DDBJ whole genome shotgun (WGS) entry which is preliminary data.</text>
</comment>
<protein>
    <submittedName>
        <fullName evidence="1">Uncharacterized protein</fullName>
    </submittedName>
</protein>
<evidence type="ECO:0000313" key="1">
    <source>
        <dbReference type="EMBL" id="OIQ84183.1"/>
    </source>
</evidence>
<sequence>MLGGHVNGHGKALQALAHLGQHGLALWREFERACQSHKQLLIEKFFQ</sequence>
<proteinExistence type="predicted"/>
<reference evidence="1" key="1">
    <citation type="submission" date="2016-10" db="EMBL/GenBank/DDBJ databases">
        <title>Sequence of Gallionella enrichment culture.</title>
        <authorList>
            <person name="Poehlein A."/>
            <person name="Muehling M."/>
            <person name="Daniel R."/>
        </authorList>
    </citation>
    <scope>NUCLEOTIDE SEQUENCE</scope>
</reference>
<dbReference type="EMBL" id="MLJW01000639">
    <property type="protein sequence ID" value="OIQ84183.1"/>
    <property type="molecule type" value="Genomic_DNA"/>
</dbReference>
<gene>
    <name evidence="1" type="ORF">GALL_340130</name>
</gene>